<feature type="region of interest" description="Disordered" evidence="1">
    <location>
        <begin position="222"/>
        <end position="246"/>
    </location>
</feature>
<comment type="caution">
    <text evidence="3">The sequence shown here is derived from an EMBL/GenBank/DDBJ whole genome shotgun (WGS) entry which is preliminary data.</text>
</comment>
<dbReference type="InterPro" id="IPR010653">
    <property type="entry name" value="NlpB/DapX"/>
</dbReference>
<dbReference type="eggNOG" id="COG3317">
    <property type="taxonomic scope" value="Bacteria"/>
</dbReference>
<protein>
    <submittedName>
        <fullName evidence="3">Putative lipoprotein</fullName>
    </submittedName>
</protein>
<dbReference type="Pfam" id="PF06804">
    <property type="entry name" value="Lipoprotein_18"/>
    <property type="match status" value="2"/>
</dbReference>
<feature type="region of interest" description="Disordered" evidence="1">
    <location>
        <begin position="265"/>
        <end position="301"/>
    </location>
</feature>
<dbReference type="OrthoDB" id="5291099at2"/>
<name>G2JAI0_9BURK</name>
<keyword evidence="2" id="KW-0732">Signal</keyword>
<keyword evidence="3" id="KW-0449">Lipoprotein</keyword>
<evidence type="ECO:0000256" key="1">
    <source>
        <dbReference type="SAM" id="MobiDB-lite"/>
    </source>
</evidence>
<proteinExistence type="predicted"/>
<dbReference type="PROSITE" id="PS51257">
    <property type="entry name" value="PROKAR_LIPOPROTEIN"/>
    <property type="match status" value="1"/>
</dbReference>
<keyword evidence="4" id="KW-1185">Reference proteome</keyword>
<dbReference type="InterPro" id="IPR042268">
    <property type="entry name" value="BamC_C"/>
</dbReference>
<feature type="chain" id="PRO_5003431609" evidence="2">
    <location>
        <begin position="25"/>
        <end position="422"/>
    </location>
</feature>
<evidence type="ECO:0000256" key="2">
    <source>
        <dbReference type="SAM" id="SignalP"/>
    </source>
</evidence>
<gene>
    <name evidence="3" type="ORF">CAGGBEG34_20034</name>
</gene>
<evidence type="ECO:0000313" key="4">
    <source>
        <dbReference type="Proteomes" id="UP000054051"/>
    </source>
</evidence>
<dbReference type="Gene3D" id="3.30.310.170">
    <property type="entry name" value="Outer membrane protein assembly factor BamC"/>
    <property type="match status" value="1"/>
</dbReference>
<feature type="signal peptide" evidence="2">
    <location>
        <begin position="1"/>
        <end position="24"/>
    </location>
</feature>
<organism evidence="3 4">
    <name type="scientific">Candidatus Glomeribacter gigasporarum BEG34</name>
    <dbReference type="NCBI Taxonomy" id="1070319"/>
    <lineage>
        <taxon>Bacteria</taxon>
        <taxon>Pseudomonadati</taxon>
        <taxon>Pseudomonadota</taxon>
        <taxon>Betaproteobacteria</taxon>
        <taxon>Burkholderiales</taxon>
        <taxon>Burkholderiaceae</taxon>
        <taxon>Candidatus Glomeribacter</taxon>
    </lineage>
</organism>
<evidence type="ECO:0000313" key="3">
    <source>
        <dbReference type="EMBL" id="CCD29782.1"/>
    </source>
</evidence>
<accession>G2JAI0</accession>
<sequence>MKVKAHLHHALFRVIALSTIAGLAASGCSLPNTTQIDYKSTGKSKISALEMPPDIVNAPENPAEVSSRVLTPVSGMHIERADHARWLVVEHKTPEQLWPQLRAFWQAQGFRLLADAAPRGVLETDWKISRARLDQGILRNTLSKVDRLGGAYMASEKHQFRTRLLAKANGQTWISIHHQAQREALGLAKETAQWQAAPNDSGLEAEYLQRLMYALAGEGMPRTLTGEGAHGEQRPLKEEEEERAMTPSMQALEHFSARLHKERARRQYGDRYGQSRSPSRSDGGDPVAIPDTENAEATQGKPMKNALAPAQLNLNAPFDQVWPQTGLALERANLTIAERNRLQGIYILRYDAGPSKPAQPRRTRVWRRIFPKKEDKQAQRYLLKVQSLDAGTTRIFIENAQADADTSAPARHILQLLRQQLH</sequence>
<dbReference type="AlphaFoldDB" id="G2JAI0"/>
<dbReference type="EMBL" id="CAFB01000047">
    <property type="protein sequence ID" value="CCD29782.1"/>
    <property type="molecule type" value="Genomic_DNA"/>
</dbReference>
<dbReference type="Proteomes" id="UP000054051">
    <property type="component" value="Unassembled WGS sequence"/>
</dbReference>
<dbReference type="STRING" id="1070319.CAGGBEG34_20034"/>
<reference evidence="3 4" key="1">
    <citation type="submission" date="2011-08" db="EMBL/GenBank/DDBJ databases">
        <title>The genome of the obligate endobacterium of an arbuscular mycorrhizal fungus reveals an interphylum network of nutritional interactions.</title>
        <authorList>
            <person name="Ghignone S."/>
            <person name="Salvioli A."/>
            <person name="Anca I."/>
            <person name="Lumini E."/>
            <person name="Ortu G."/>
            <person name="Petiti L."/>
            <person name="Cruveiller S."/>
            <person name="Bianciotto V."/>
            <person name="Piffanelli P."/>
            <person name="Lanfranco L."/>
            <person name="Bonfante P."/>
        </authorList>
    </citation>
    <scope>NUCLEOTIDE SEQUENCE [LARGE SCALE GENOMIC DNA]</scope>
    <source>
        <strain evidence="3 4">BEG34</strain>
    </source>
</reference>